<dbReference type="AlphaFoldDB" id="A0A2Z6ZRM5"/>
<protein>
    <submittedName>
        <fullName evidence="2">Uncharacterized protein</fullName>
    </submittedName>
</protein>
<sequence>MRLRHHAQQRARGRAQASAQQPPCAIVAHGGARWLLPPRNWLRDGRQRRARESPCMARPACGRVPHATLAAAAVRRSSWRCDGCSVL</sequence>
<organism evidence="2 3">
    <name type="scientific">Dorcoceras hygrometricum</name>
    <dbReference type="NCBI Taxonomy" id="472368"/>
    <lineage>
        <taxon>Eukaryota</taxon>
        <taxon>Viridiplantae</taxon>
        <taxon>Streptophyta</taxon>
        <taxon>Embryophyta</taxon>
        <taxon>Tracheophyta</taxon>
        <taxon>Spermatophyta</taxon>
        <taxon>Magnoliopsida</taxon>
        <taxon>eudicotyledons</taxon>
        <taxon>Gunneridae</taxon>
        <taxon>Pentapetalae</taxon>
        <taxon>asterids</taxon>
        <taxon>lamiids</taxon>
        <taxon>Lamiales</taxon>
        <taxon>Gesneriaceae</taxon>
        <taxon>Didymocarpoideae</taxon>
        <taxon>Trichosporeae</taxon>
        <taxon>Loxocarpinae</taxon>
        <taxon>Dorcoceras</taxon>
    </lineage>
</organism>
<evidence type="ECO:0000256" key="1">
    <source>
        <dbReference type="SAM" id="MobiDB-lite"/>
    </source>
</evidence>
<reference evidence="2 3" key="1">
    <citation type="journal article" date="2015" name="Proc. Natl. Acad. Sci. U.S.A.">
        <title>The resurrection genome of Boea hygrometrica: A blueprint for survival of dehydration.</title>
        <authorList>
            <person name="Xiao L."/>
            <person name="Yang G."/>
            <person name="Zhang L."/>
            <person name="Yang X."/>
            <person name="Zhao S."/>
            <person name="Ji Z."/>
            <person name="Zhou Q."/>
            <person name="Hu M."/>
            <person name="Wang Y."/>
            <person name="Chen M."/>
            <person name="Xu Y."/>
            <person name="Jin H."/>
            <person name="Xiao X."/>
            <person name="Hu G."/>
            <person name="Bao F."/>
            <person name="Hu Y."/>
            <person name="Wan P."/>
            <person name="Li L."/>
            <person name="Deng X."/>
            <person name="Kuang T."/>
            <person name="Xiang C."/>
            <person name="Zhu J.K."/>
            <person name="Oliver M.J."/>
            <person name="He Y."/>
        </authorList>
    </citation>
    <scope>NUCLEOTIDE SEQUENCE [LARGE SCALE GENOMIC DNA]</scope>
    <source>
        <strain evidence="3">cv. XS01</strain>
    </source>
</reference>
<dbReference type="Proteomes" id="UP000250235">
    <property type="component" value="Unassembled WGS sequence"/>
</dbReference>
<dbReference type="EMBL" id="KV258558">
    <property type="protein sequence ID" value="KZT75381.1"/>
    <property type="molecule type" value="Genomic_DNA"/>
</dbReference>
<gene>
    <name evidence="2" type="ORF">F511_47595</name>
</gene>
<feature type="region of interest" description="Disordered" evidence="1">
    <location>
        <begin position="1"/>
        <end position="22"/>
    </location>
</feature>
<keyword evidence="3" id="KW-1185">Reference proteome</keyword>
<proteinExistence type="predicted"/>
<evidence type="ECO:0000313" key="3">
    <source>
        <dbReference type="Proteomes" id="UP000250235"/>
    </source>
</evidence>
<name>A0A2Z6ZRM5_9LAMI</name>
<evidence type="ECO:0000313" key="2">
    <source>
        <dbReference type="EMBL" id="KZT75381.1"/>
    </source>
</evidence>
<accession>A0A2Z6ZRM5</accession>
<feature type="compositionally biased region" description="Basic residues" evidence="1">
    <location>
        <begin position="1"/>
        <end position="13"/>
    </location>
</feature>